<dbReference type="InterPro" id="IPR014710">
    <property type="entry name" value="RmlC-like_jellyroll"/>
</dbReference>
<accession>B0SYU3</accession>
<dbReference type="InterPro" id="IPR011051">
    <property type="entry name" value="RmlC_Cupin_sf"/>
</dbReference>
<dbReference type="EMBL" id="CP000927">
    <property type="protein sequence ID" value="ABZ70424.1"/>
    <property type="molecule type" value="Genomic_DNA"/>
</dbReference>
<dbReference type="PANTHER" id="PTHR37943">
    <property type="entry name" value="PROTEIN VES"/>
    <property type="match status" value="1"/>
</dbReference>
<dbReference type="AlphaFoldDB" id="B0SYU3"/>
<proteinExistence type="predicted"/>
<dbReference type="STRING" id="366602.Caul_1294"/>
<dbReference type="InterPro" id="IPR010282">
    <property type="entry name" value="Uncharacterised_HutD/Ves"/>
</dbReference>
<evidence type="ECO:0000313" key="1">
    <source>
        <dbReference type="EMBL" id="ABZ70424.1"/>
    </source>
</evidence>
<dbReference type="SUPFAM" id="SSF51182">
    <property type="entry name" value="RmlC-like cupins"/>
    <property type="match status" value="1"/>
</dbReference>
<dbReference type="OrthoDB" id="9800082at2"/>
<evidence type="ECO:0008006" key="2">
    <source>
        <dbReference type="Google" id="ProtNLM"/>
    </source>
</evidence>
<dbReference type="PANTHER" id="PTHR37943:SF1">
    <property type="entry name" value="PROTEIN VES"/>
    <property type="match status" value="1"/>
</dbReference>
<protein>
    <recommendedName>
        <fullName evidence="2">HutD-family protein</fullName>
    </recommendedName>
</protein>
<organism evidence="1">
    <name type="scientific">Caulobacter sp. (strain K31)</name>
    <dbReference type="NCBI Taxonomy" id="366602"/>
    <lineage>
        <taxon>Bacteria</taxon>
        <taxon>Pseudomonadati</taxon>
        <taxon>Pseudomonadota</taxon>
        <taxon>Alphaproteobacteria</taxon>
        <taxon>Caulobacterales</taxon>
        <taxon>Caulobacteraceae</taxon>
        <taxon>Caulobacter</taxon>
    </lineage>
</organism>
<dbReference type="KEGG" id="cak:Caul_1294"/>
<dbReference type="eggNOG" id="COG3758">
    <property type="taxonomic scope" value="Bacteria"/>
</dbReference>
<dbReference type="Pfam" id="PF05962">
    <property type="entry name" value="HutD"/>
    <property type="match status" value="1"/>
</dbReference>
<dbReference type="HOGENOM" id="CLU_090931_0_1_5"/>
<name>B0SYU3_CAUSK</name>
<dbReference type="Gene3D" id="2.60.120.10">
    <property type="entry name" value="Jelly Rolls"/>
    <property type="match status" value="1"/>
</dbReference>
<dbReference type="CDD" id="cd20293">
    <property type="entry name" value="cupin_HutD_N"/>
    <property type="match status" value="1"/>
</dbReference>
<gene>
    <name evidence="1" type="ordered locus">Caul_1294</name>
</gene>
<sequence length="194" mass="20490">MRVLRAADRIATPWKNGGGVTREVAVFPPGAGPDAFEWRISLAEIAADGPFSAFPGVDRVLTVIEGQGLMLNVDGRLLALDAASPPLAFAGDVEVSARLTDGPIRDLNLMVRRGLWRARTRRLTVAGAAEVAAKGVATLVLTLDALRIARPGGVIDLAPMDAVLLDQGNSNLSLEGRGRTLISDITVDHDPLLQ</sequence>
<reference evidence="1" key="1">
    <citation type="submission" date="2008-01" db="EMBL/GenBank/DDBJ databases">
        <title>Complete sequence of chromosome of Caulobacter sp. K31.</title>
        <authorList>
            <consortium name="US DOE Joint Genome Institute"/>
            <person name="Copeland A."/>
            <person name="Lucas S."/>
            <person name="Lapidus A."/>
            <person name="Barry K."/>
            <person name="Glavina del Rio T."/>
            <person name="Dalin E."/>
            <person name="Tice H."/>
            <person name="Pitluck S."/>
            <person name="Bruce D."/>
            <person name="Goodwin L."/>
            <person name="Thompson L.S."/>
            <person name="Brettin T."/>
            <person name="Detter J.C."/>
            <person name="Han C."/>
            <person name="Schmutz J."/>
            <person name="Larimer F."/>
            <person name="Land M."/>
            <person name="Hauser L."/>
            <person name="Kyrpides N."/>
            <person name="Kim E."/>
            <person name="Stephens C."/>
            <person name="Richardson P."/>
        </authorList>
    </citation>
    <scope>NUCLEOTIDE SEQUENCE [LARGE SCALE GENOMIC DNA]</scope>
    <source>
        <strain evidence="1">K31</strain>
    </source>
</reference>